<dbReference type="KEGG" id="sus:Acid_6509"/>
<dbReference type="EMBL" id="CP000473">
    <property type="protein sequence ID" value="ABJ87433.1"/>
    <property type="molecule type" value="Genomic_DNA"/>
</dbReference>
<dbReference type="STRING" id="234267.Acid_6509"/>
<accession>Q01SD7</accession>
<evidence type="ECO:0000313" key="1">
    <source>
        <dbReference type="EMBL" id="ABJ87433.1"/>
    </source>
</evidence>
<proteinExistence type="predicted"/>
<organism evidence="1">
    <name type="scientific">Solibacter usitatus (strain Ellin6076)</name>
    <dbReference type="NCBI Taxonomy" id="234267"/>
    <lineage>
        <taxon>Bacteria</taxon>
        <taxon>Pseudomonadati</taxon>
        <taxon>Acidobacteriota</taxon>
        <taxon>Terriglobia</taxon>
        <taxon>Bryobacterales</taxon>
        <taxon>Solibacteraceae</taxon>
        <taxon>Candidatus Solibacter</taxon>
    </lineage>
</organism>
<dbReference type="AlphaFoldDB" id="Q01SD7"/>
<reference evidence="1" key="1">
    <citation type="submission" date="2006-10" db="EMBL/GenBank/DDBJ databases">
        <title>Complete sequence of Solibacter usitatus Ellin6076.</title>
        <authorList>
            <consortium name="US DOE Joint Genome Institute"/>
            <person name="Copeland A."/>
            <person name="Lucas S."/>
            <person name="Lapidus A."/>
            <person name="Barry K."/>
            <person name="Detter J.C."/>
            <person name="Glavina del Rio T."/>
            <person name="Hammon N."/>
            <person name="Israni S."/>
            <person name="Dalin E."/>
            <person name="Tice H."/>
            <person name="Pitluck S."/>
            <person name="Thompson L.S."/>
            <person name="Brettin T."/>
            <person name="Bruce D."/>
            <person name="Han C."/>
            <person name="Tapia R."/>
            <person name="Gilna P."/>
            <person name="Schmutz J."/>
            <person name="Larimer F."/>
            <person name="Land M."/>
            <person name="Hauser L."/>
            <person name="Kyrpides N."/>
            <person name="Mikhailova N."/>
            <person name="Janssen P.H."/>
            <person name="Kuske C.R."/>
            <person name="Richardson P."/>
        </authorList>
    </citation>
    <scope>NUCLEOTIDE SEQUENCE</scope>
    <source>
        <strain evidence="1">Ellin6076</strain>
    </source>
</reference>
<sequence length="468" mass="48782">MRLLSLSHFGSFPPSREIWKRSGKLYTAGKFRYHPRPSRRGFCFSGGMMIPRLFFVSASVAASLWAAPPLTTIQDVLYKADGTRFNGSLTISWTSFEAIDRSVIAQQTTTVNVANGSLQVQLVPTTTATPAAFYTVVYHSDGRIQFQETWAVPSSTQPLRVRDVRIANPGAAGADTTNTTVQESDITGLISDLGARPLKGPAYAAGRVAFVNPSGAMETVNGSPSDCVRVDGSSGPCGGVPPNFADNDSPAGVVDGGNTVFTLNGVPNPPASLTVYRNGVLLKAGQDFALSGSQITFLATPPQPGDTLLAGYRLAGGNDTTPQLYPNPQVLCSGLGGATSSSTLASVGACNIPAGFLAAGDRVEVRFDLEHQGSAGGFTFEVHWGATTVLSRNALPADALATGRADIALTAQGAQLSHQSWGTTLGFAAAVGSATDDYNAGLTVDFRANAAQSGETVTLKNFTVIRLP</sequence>
<dbReference type="InParanoid" id="Q01SD7"/>
<name>Q01SD7_SOLUE</name>
<protein>
    <submittedName>
        <fullName evidence="1">Uncharacterized protein</fullName>
    </submittedName>
</protein>
<dbReference type="HOGENOM" id="CLU_583813_0_0_0"/>
<dbReference type="eggNOG" id="ENOG5033EPG">
    <property type="taxonomic scope" value="Bacteria"/>
</dbReference>
<gene>
    <name evidence="1" type="ordered locus">Acid_6509</name>
</gene>